<accession>A0A1Y2I476</accession>
<dbReference type="AlphaFoldDB" id="A0A1Y2I476"/>
<dbReference type="STRING" id="765915.A0A1Y2I476"/>
<proteinExistence type="predicted"/>
<dbReference type="EMBL" id="MCFL01000001">
    <property type="protein sequence ID" value="ORZ41688.1"/>
    <property type="molecule type" value="Genomic_DNA"/>
</dbReference>
<dbReference type="Proteomes" id="UP000193411">
    <property type="component" value="Unassembled WGS sequence"/>
</dbReference>
<dbReference type="InterPro" id="IPR029063">
    <property type="entry name" value="SAM-dependent_MTases_sf"/>
</dbReference>
<dbReference type="OrthoDB" id="15794at2759"/>
<reference evidence="2 3" key="1">
    <citation type="submission" date="2016-07" db="EMBL/GenBank/DDBJ databases">
        <title>Pervasive Adenine N6-methylation of Active Genes in Fungi.</title>
        <authorList>
            <consortium name="DOE Joint Genome Institute"/>
            <person name="Mondo S.J."/>
            <person name="Dannebaum R.O."/>
            <person name="Kuo R.C."/>
            <person name="Labutti K."/>
            <person name="Haridas S."/>
            <person name="Kuo A."/>
            <person name="Salamov A."/>
            <person name="Ahrendt S.R."/>
            <person name="Lipzen A."/>
            <person name="Sullivan W."/>
            <person name="Andreopoulos W.B."/>
            <person name="Clum A."/>
            <person name="Lindquist E."/>
            <person name="Daum C."/>
            <person name="Ramamoorthy G.K."/>
            <person name="Gryganskyi A."/>
            <person name="Culley D."/>
            <person name="Magnuson J.K."/>
            <person name="James T.Y."/>
            <person name="O'Malley M.A."/>
            <person name="Stajich J.E."/>
            <person name="Spatafora J.W."/>
            <person name="Visel A."/>
            <person name="Grigoriev I.V."/>
        </authorList>
    </citation>
    <scope>NUCLEOTIDE SEQUENCE [LARGE SCALE GENOMIC DNA]</scope>
    <source>
        <strain evidence="2 3">PL171</strain>
    </source>
</reference>
<evidence type="ECO:0000256" key="1">
    <source>
        <dbReference type="SAM" id="MobiDB-lite"/>
    </source>
</evidence>
<feature type="compositionally biased region" description="Basic and acidic residues" evidence="1">
    <location>
        <begin position="55"/>
        <end position="71"/>
    </location>
</feature>
<dbReference type="SUPFAM" id="SSF53335">
    <property type="entry name" value="S-adenosyl-L-methionine-dependent methyltransferases"/>
    <property type="match status" value="1"/>
</dbReference>
<dbReference type="CDD" id="cd02440">
    <property type="entry name" value="AdoMet_MTases"/>
    <property type="match status" value="1"/>
</dbReference>
<organism evidence="2 3">
    <name type="scientific">Catenaria anguillulae PL171</name>
    <dbReference type="NCBI Taxonomy" id="765915"/>
    <lineage>
        <taxon>Eukaryota</taxon>
        <taxon>Fungi</taxon>
        <taxon>Fungi incertae sedis</taxon>
        <taxon>Blastocladiomycota</taxon>
        <taxon>Blastocladiomycetes</taxon>
        <taxon>Blastocladiales</taxon>
        <taxon>Catenariaceae</taxon>
        <taxon>Catenaria</taxon>
    </lineage>
</organism>
<keyword evidence="3" id="KW-1185">Reference proteome</keyword>
<protein>
    <recommendedName>
        <fullName evidence="4">Methyltransferase type 11 domain-containing protein</fullName>
    </recommendedName>
</protein>
<dbReference type="Gene3D" id="3.40.50.150">
    <property type="entry name" value="Vaccinia Virus protein VP39"/>
    <property type="match status" value="1"/>
</dbReference>
<evidence type="ECO:0000313" key="2">
    <source>
        <dbReference type="EMBL" id="ORZ41688.1"/>
    </source>
</evidence>
<comment type="caution">
    <text evidence="2">The sequence shown here is derived from an EMBL/GenBank/DDBJ whole genome shotgun (WGS) entry which is preliminary data.</text>
</comment>
<sequence>MKAPSKKPLTLRAAQQSVLQLLRDLQDPGDRTELLDFCANLASFLAPATIDPSPGDDHGDFSGSESAKEGEGDPPTDGPLPLHVPTLAELDEWNDAREELMLMAGHVREELGANVSATMTDENVVVPIGLEVDSAKCASKSEFDDLRPELMEHVDGFLFDDDDIDDLGLPRFECVKCKSREVTPLDLFSHSMTRDQLEYLFLRFFRKSNLSFLDIGCRTGAVLYAAALYTTSKQIHGIELSSAWNQLTARVLASSCPKSWSSRIQLHTGDVETFPDLVVTSNVIFMNNVFEFFADLPRQRELWSYLVQLWLQDFGVTKVQYLVTVPSLEEQWATCGFAREQPGLVERFDRRYERVHYVQGDVAKIAVYKVR</sequence>
<feature type="region of interest" description="Disordered" evidence="1">
    <location>
        <begin position="49"/>
        <end position="83"/>
    </location>
</feature>
<gene>
    <name evidence="2" type="ORF">BCR44DRAFT_39278</name>
</gene>
<name>A0A1Y2I476_9FUNG</name>
<evidence type="ECO:0000313" key="3">
    <source>
        <dbReference type="Proteomes" id="UP000193411"/>
    </source>
</evidence>
<evidence type="ECO:0008006" key="4">
    <source>
        <dbReference type="Google" id="ProtNLM"/>
    </source>
</evidence>